<name>A0ABU0MDB5_9PROT</name>
<proteinExistence type="inferred from homology"/>
<dbReference type="NCBIfam" id="TIGR02280">
    <property type="entry name" value="PaaB1"/>
    <property type="match status" value="1"/>
</dbReference>
<comment type="caution">
    <text evidence="2">The sequence shown here is derived from an EMBL/GenBank/DDBJ whole genome shotgun (WGS) entry which is preliminary data.</text>
</comment>
<dbReference type="Pfam" id="PF00378">
    <property type="entry name" value="ECH_1"/>
    <property type="match status" value="1"/>
</dbReference>
<protein>
    <submittedName>
        <fullName evidence="2">2-(1,2-epoxy-1,2-dihydrophenyl)acetyl-CoA isomerase</fullName>
        <ecNumber evidence="2">5.3.3.18</ecNumber>
    </submittedName>
</protein>
<keyword evidence="2" id="KW-0413">Isomerase</keyword>
<dbReference type="InterPro" id="IPR014748">
    <property type="entry name" value="Enoyl-CoA_hydra_C"/>
</dbReference>
<evidence type="ECO:0000256" key="1">
    <source>
        <dbReference type="ARBA" id="ARBA00005254"/>
    </source>
</evidence>
<accession>A0ABU0MDB5</accession>
<comment type="similarity">
    <text evidence="1">Belongs to the enoyl-CoA hydratase/isomerase family.</text>
</comment>
<dbReference type="Proteomes" id="UP001244552">
    <property type="component" value="Unassembled WGS sequence"/>
</dbReference>
<evidence type="ECO:0000313" key="3">
    <source>
        <dbReference type="Proteomes" id="UP001244552"/>
    </source>
</evidence>
<dbReference type="InterPro" id="IPR011968">
    <property type="entry name" value="PaaB1"/>
</dbReference>
<gene>
    <name evidence="2" type="ORF">QO018_000257</name>
</gene>
<dbReference type="Gene3D" id="3.90.226.10">
    <property type="entry name" value="2-enoyl-CoA Hydratase, Chain A, domain 1"/>
    <property type="match status" value="1"/>
</dbReference>
<keyword evidence="3" id="KW-1185">Reference proteome</keyword>
<dbReference type="CDD" id="cd06558">
    <property type="entry name" value="crotonase-like"/>
    <property type="match status" value="1"/>
</dbReference>
<dbReference type="SUPFAM" id="SSF52096">
    <property type="entry name" value="ClpP/crotonase"/>
    <property type="match status" value="1"/>
</dbReference>
<reference evidence="2 3" key="1">
    <citation type="submission" date="2023-07" db="EMBL/GenBank/DDBJ databases">
        <title>Genomic Encyclopedia of Type Strains, Phase IV (KMG-IV): sequencing the most valuable type-strain genomes for metagenomic binning, comparative biology and taxonomic classification.</title>
        <authorList>
            <person name="Goeker M."/>
        </authorList>
    </citation>
    <scope>NUCLEOTIDE SEQUENCE [LARGE SCALE GENOMIC DNA]</scope>
    <source>
        <strain evidence="2 3">DSM 19922</strain>
    </source>
</reference>
<dbReference type="EMBL" id="JAUSVU010000001">
    <property type="protein sequence ID" value="MDQ0531425.1"/>
    <property type="molecule type" value="Genomic_DNA"/>
</dbReference>
<evidence type="ECO:0000313" key="2">
    <source>
        <dbReference type="EMBL" id="MDQ0531425.1"/>
    </source>
</evidence>
<dbReference type="InterPro" id="IPR001753">
    <property type="entry name" value="Enoyl-CoA_hydra/iso"/>
</dbReference>
<organism evidence="2 3">
    <name type="scientific">Azospirillum picis</name>
    <dbReference type="NCBI Taxonomy" id="488438"/>
    <lineage>
        <taxon>Bacteria</taxon>
        <taxon>Pseudomonadati</taxon>
        <taxon>Pseudomonadota</taxon>
        <taxon>Alphaproteobacteria</taxon>
        <taxon>Rhodospirillales</taxon>
        <taxon>Azospirillaceae</taxon>
        <taxon>Azospirillum</taxon>
    </lineage>
</organism>
<dbReference type="EC" id="5.3.3.18" evidence="2"/>
<dbReference type="GO" id="GO:0016853">
    <property type="term" value="F:isomerase activity"/>
    <property type="evidence" value="ECO:0007669"/>
    <property type="project" value="UniProtKB-KW"/>
</dbReference>
<dbReference type="PANTHER" id="PTHR43459:SF1">
    <property type="entry name" value="EG:BACN32G11.4 PROTEIN"/>
    <property type="match status" value="1"/>
</dbReference>
<sequence length="269" mass="28652">MTTDPMTTEQSILLEIADGVATITLNRPDRLNSFNDAMHEALRQAIATARGDASVRCLLLTGAGRGFCAGQDLSDRKMAPGSEGPDLGATIEANYNPLVRTLRTLPMPVVCAVNGVAAGAGANIALACDIVLAARSASFIQAFCKLGLIPDGGGTWSLPRLVGHARAMGLAMLGDKVPAEQAEAWGMIWKVVDDDRLMEEAGRLARHLATQPTHGLALTKQALNASSTNGLDAQLDLERDLQREAGRSRDYREGVAAFMEKRTPKFEGR</sequence>
<dbReference type="PANTHER" id="PTHR43459">
    <property type="entry name" value="ENOYL-COA HYDRATASE"/>
    <property type="match status" value="1"/>
</dbReference>
<dbReference type="Gene3D" id="1.10.12.10">
    <property type="entry name" value="Lyase 2-enoyl-coa Hydratase, Chain A, domain 2"/>
    <property type="match status" value="1"/>
</dbReference>
<dbReference type="InterPro" id="IPR029045">
    <property type="entry name" value="ClpP/crotonase-like_dom_sf"/>
</dbReference>